<dbReference type="Proteomes" id="UP001057402">
    <property type="component" value="Chromosome 4"/>
</dbReference>
<dbReference type="EMBL" id="CM042883">
    <property type="protein sequence ID" value="KAI4372633.1"/>
    <property type="molecule type" value="Genomic_DNA"/>
</dbReference>
<proteinExistence type="predicted"/>
<sequence>MATPTPFSPLQSFPAGVRILAVDSDPVSLRILQTMLLACSYQVTTCTCALDALSMLGSRDAHAQFDLVMTEVHLPDINGLQLLGHLVNLGIRLPVILFSEDQDNFMIMRGLSLGALLVLAKPFKMDVLLLLWQLLLPRTTGQYRPSATSDQSNSNISVAPAVKIRKKKRFVWSSERHDLFVAAIKFLGHKNAVPKKILEYMQTRCRDPDLDRHVISSHLQKFRESTTGAELQAISPIPESFQGSGELEDVDYLLEEFLQTDLTTCLDAMFQ</sequence>
<reference evidence="2" key="1">
    <citation type="journal article" date="2023" name="Front. Plant Sci.">
        <title>Chromosomal-level genome assembly of Melastoma candidum provides insights into trichome evolution.</title>
        <authorList>
            <person name="Zhong Y."/>
            <person name="Wu W."/>
            <person name="Sun C."/>
            <person name="Zou P."/>
            <person name="Liu Y."/>
            <person name="Dai S."/>
            <person name="Zhou R."/>
        </authorList>
    </citation>
    <scope>NUCLEOTIDE SEQUENCE [LARGE SCALE GENOMIC DNA]</scope>
</reference>
<organism evidence="1 2">
    <name type="scientific">Melastoma candidum</name>
    <dbReference type="NCBI Taxonomy" id="119954"/>
    <lineage>
        <taxon>Eukaryota</taxon>
        <taxon>Viridiplantae</taxon>
        <taxon>Streptophyta</taxon>
        <taxon>Embryophyta</taxon>
        <taxon>Tracheophyta</taxon>
        <taxon>Spermatophyta</taxon>
        <taxon>Magnoliopsida</taxon>
        <taxon>eudicotyledons</taxon>
        <taxon>Gunneridae</taxon>
        <taxon>Pentapetalae</taxon>
        <taxon>rosids</taxon>
        <taxon>malvids</taxon>
        <taxon>Myrtales</taxon>
        <taxon>Melastomataceae</taxon>
        <taxon>Melastomatoideae</taxon>
        <taxon>Melastomateae</taxon>
        <taxon>Melastoma</taxon>
    </lineage>
</organism>
<evidence type="ECO:0000313" key="2">
    <source>
        <dbReference type="Proteomes" id="UP001057402"/>
    </source>
</evidence>
<name>A0ACB9R5A2_9MYRT</name>
<comment type="caution">
    <text evidence="1">The sequence shown here is derived from an EMBL/GenBank/DDBJ whole genome shotgun (WGS) entry which is preliminary data.</text>
</comment>
<gene>
    <name evidence="1" type="ORF">MLD38_010838</name>
</gene>
<accession>A0ACB9R5A2</accession>
<protein>
    <submittedName>
        <fullName evidence="1">Uncharacterized protein</fullName>
    </submittedName>
</protein>
<evidence type="ECO:0000313" key="1">
    <source>
        <dbReference type="EMBL" id="KAI4372633.1"/>
    </source>
</evidence>
<keyword evidence="2" id="KW-1185">Reference proteome</keyword>